<dbReference type="EMBL" id="JAOPJZ010000010">
    <property type="protein sequence ID" value="MCU4752821.1"/>
    <property type="molecule type" value="Genomic_DNA"/>
</dbReference>
<gene>
    <name evidence="1" type="ORF">OB919_12685</name>
</gene>
<dbReference type="Proteomes" id="UP001321047">
    <property type="component" value="Unassembled WGS sequence"/>
</dbReference>
<evidence type="ECO:0000313" key="2">
    <source>
        <dbReference type="Proteomes" id="UP001321047"/>
    </source>
</evidence>
<name>A0AAP2Z8T6_9EURY</name>
<evidence type="ECO:0008006" key="3">
    <source>
        <dbReference type="Google" id="ProtNLM"/>
    </source>
</evidence>
<protein>
    <recommendedName>
        <fullName evidence="3">Glycoside hydrolase domain protein</fullName>
    </recommendedName>
</protein>
<accession>A0AAP2Z8T6</accession>
<comment type="caution">
    <text evidence="1">The sequence shown here is derived from an EMBL/GenBank/DDBJ whole genome shotgun (WGS) entry which is preliminary data.</text>
</comment>
<keyword evidence="2" id="KW-1185">Reference proteome</keyword>
<proteinExistence type="predicted"/>
<evidence type="ECO:0000313" key="1">
    <source>
        <dbReference type="EMBL" id="MCU4752821.1"/>
    </source>
</evidence>
<dbReference type="RefSeq" id="WP_342809150.1">
    <property type="nucleotide sequence ID" value="NZ_JAOPJZ010000010.1"/>
</dbReference>
<dbReference type="AlphaFoldDB" id="A0AAP2Z8T6"/>
<sequence length="277" mass="31293">MYGVVTRNPDEVAWEDFDRAFYEVKDVTGRSAEPLPDAVNMVSCFGDNAAADAEPSLVPVDEEGNRATRERKYFDWAYICPSRTEYREGLLEIIDDCVEANEDVRLDDVGFPRQGYCRCDVCQKSFAESDYDNWQAWRANVITEFVAEAAERIPGRVYLTLYPDPYPGHLYERAGLDLEALAEHVDEFVVPLYDMAYSTTYWLEVIASGFESALETPFSIELYAIDIDIENLCKATEVAGHYGKDVFFGYEASNARGALRRLRADQQTGVSHGEPSS</sequence>
<organism evidence="1 2">
    <name type="scientific">Natronosalvus hydrolyticus</name>
    <dbReference type="NCBI Taxonomy" id="2979988"/>
    <lineage>
        <taxon>Archaea</taxon>
        <taxon>Methanobacteriati</taxon>
        <taxon>Methanobacteriota</taxon>
        <taxon>Stenosarchaea group</taxon>
        <taxon>Halobacteria</taxon>
        <taxon>Halobacteriales</taxon>
        <taxon>Natrialbaceae</taxon>
        <taxon>Natronosalvus</taxon>
    </lineage>
</organism>
<reference evidence="1 2" key="1">
    <citation type="submission" date="2022-09" db="EMBL/GenBank/DDBJ databases">
        <title>Enrichment on poylsaccharides allowed isolation of novel metabolic and taxonomic groups of Haloarchaea.</title>
        <authorList>
            <person name="Sorokin D.Y."/>
            <person name="Elcheninov A.G."/>
            <person name="Khizhniak T.V."/>
            <person name="Kolganova T.V."/>
            <person name="Kublanov I.V."/>
        </authorList>
    </citation>
    <scope>NUCLEOTIDE SEQUENCE [LARGE SCALE GENOMIC DNA]</scope>
    <source>
        <strain evidence="1 2">AArc-curdl1</strain>
    </source>
</reference>